<evidence type="ECO:0000313" key="1">
    <source>
        <dbReference type="EMBL" id="KAJ9093844.1"/>
    </source>
</evidence>
<dbReference type="Proteomes" id="UP001227268">
    <property type="component" value="Unassembled WGS sequence"/>
</dbReference>
<reference evidence="1" key="1">
    <citation type="submission" date="2023-04" db="EMBL/GenBank/DDBJ databases">
        <title>Draft Genome sequencing of Naganishia species isolated from polar environments using Oxford Nanopore Technology.</title>
        <authorList>
            <person name="Leo P."/>
            <person name="Venkateswaran K."/>
        </authorList>
    </citation>
    <scope>NUCLEOTIDE SEQUENCE</scope>
    <source>
        <strain evidence="1">MNA-CCFEE 5423</strain>
    </source>
</reference>
<dbReference type="EMBL" id="JASBWT010000028">
    <property type="protein sequence ID" value="KAJ9093844.1"/>
    <property type="molecule type" value="Genomic_DNA"/>
</dbReference>
<keyword evidence="2" id="KW-1185">Reference proteome</keyword>
<protein>
    <submittedName>
        <fullName evidence="1">Uncharacterized protein</fullName>
    </submittedName>
</protein>
<comment type="caution">
    <text evidence="1">The sequence shown here is derived from an EMBL/GenBank/DDBJ whole genome shotgun (WGS) entry which is preliminary data.</text>
</comment>
<evidence type="ECO:0000313" key="2">
    <source>
        <dbReference type="Proteomes" id="UP001227268"/>
    </source>
</evidence>
<name>A0ACC2V3S2_9TREE</name>
<accession>A0ACC2V3S2</accession>
<organism evidence="1 2">
    <name type="scientific">Naganishia friedmannii</name>
    <dbReference type="NCBI Taxonomy" id="89922"/>
    <lineage>
        <taxon>Eukaryota</taxon>
        <taxon>Fungi</taxon>
        <taxon>Dikarya</taxon>
        <taxon>Basidiomycota</taxon>
        <taxon>Agaricomycotina</taxon>
        <taxon>Tremellomycetes</taxon>
        <taxon>Filobasidiales</taxon>
        <taxon>Filobasidiaceae</taxon>
        <taxon>Naganishia</taxon>
    </lineage>
</organism>
<proteinExistence type="predicted"/>
<gene>
    <name evidence="1" type="ORF">QFC21_006215</name>
</gene>
<sequence>MRQMLGSDGEWKGNLIVLVRHTLPFLPRCSNGGTLLFGIAKEQHSVRHPSYAIELVTIRFGDDVALSPQDAVVRRRGRGGTSLVYKCTATLTGEVQDVVGCRDVADDVGALERVPNLLLPVPTVALSLHCFWFRGALQQHEYRPAPPPPPPPHSPPPVAKTPPFL</sequence>